<evidence type="ECO:0000313" key="5">
    <source>
        <dbReference type="Proteomes" id="UP000554965"/>
    </source>
</evidence>
<protein>
    <submittedName>
        <fullName evidence="4">PPE family protein PPE15</fullName>
    </submittedName>
</protein>
<evidence type="ECO:0000259" key="2">
    <source>
        <dbReference type="Pfam" id="PF00823"/>
    </source>
</evidence>
<dbReference type="PANTHER" id="PTHR46766:SF1">
    <property type="entry name" value="GLUTAMINE-RICH PROTEIN 2"/>
    <property type="match status" value="1"/>
</dbReference>
<evidence type="ECO:0000313" key="4">
    <source>
        <dbReference type="EMBL" id="SOJ56759.1"/>
    </source>
</evidence>
<dbReference type="InterPro" id="IPR038332">
    <property type="entry name" value="PPE_sf"/>
</dbReference>
<dbReference type="Gene3D" id="1.20.1260.20">
    <property type="entry name" value="PPE superfamily"/>
    <property type="match status" value="1"/>
</dbReference>
<evidence type="ECO:0000259" key="3">
    <source>
        <dbReference type="Pfam" id="PF12484"/>
    </source>
</evidence>
<comment type="similarity">
    <text evidence="1">Belongs to the mycobacterial PPE family.</text>
</comment>
<dbReference type="RefSeq" id="WP_186244325.1">
    <property type="nucleotide sequence ID" value="NZ_OCTY01000002.1"/>
</dbReference>
<dbReference type="Pfam" id="PF00823">
    <property type="entry name" value="PPE"/>
    <property type="match status" value="1"/>
</dbReference>
<organism evidence="4 5">
    <name type="scientific">Mycobacterium simulans</name>
    <dbReference type="NCBI Taxonomy" id="627089"/>
    <lineage>
        <taxon>Bacteria</taxon>
        <taxon>Bacillati</taxon>
        <taxon>Actinomycetota</taxon>
        <taxon>Actinomycetes</taxon>
        <taxon>Mycobacteriales</taxon>
        <taxon>Mycobacteriaceae</taxon>
        <taxon>Mycobacterium</taxon>
    </lineage>
</organism>
<dbReference type="InterPro" id="IPR022171">
    <property type="entry name" value="PPE_C"/>
</dbReference>
<dbReference type="FunFam" id="1.20.1260.20:FF:000001">
    <property type="entry name" value="PPE family protein PPE41"/>
    <property type="match status" value="1"/>
</dbReference>
<feature type="domain" description="PPE family C-terminal" evidence="3">
    <location>
        <begin position="314"/>
        <end position="392"/>
    </location>
</feature>
<evidence type="ECO:0000256" key="1">
    <source>
        <dbReference type="ARBA" id="ARBA00010652"/>
    </source>
</evidence>
<keyword evidence="5" id="KW-1185">Reference proteome</keyword>
<dbReference type="PANTHER" id="PTHR46766">
    <property type="entry name" value="GLUTAMINE-RICH PROTEIN 2"/>
    <property type="match status" value="1"/>
</dbReference>
<reference evidence="4 5" key="1">
    <citation type="submission" date="2017-10" db="EMBL/GenBank/DDBJ databases">
        <authorList>
            <consortium name="Urmite Genomes"/>
        </authorList>
    </citation>
    <scope>NUCLEOTIDE SEQUENCE [LARGE SCALE GENOMIC DNA]</scope>
    <source>
        <strain evidence="4 5">FB-527</strain>
    </source>
</reference>
<gene>
    <name evidence="4" type="ORF">MSIMFB_04235</name>
</gene>
<dbReference type="SUPFAM" id="SSF140459">
    <property type="entry name" value="PE/PPE dimer-like"/>
    <property type="match status" value="1"/>
</dbReference>
<dbReference type="GO" id="GO:0052572">
    <property type="term" value="P:response to host immune response"/>
    <property type="evidence" value="ECO:0007669"/>
    <property type="project" value="TreeGrafter"/>
</dbReference>
<dbReference type="AlphaFoldDB" id="A0A7Z7IQN2"/>
<dbReference type="Proteomes" id="UP000554965">
    <property type="component" value="Unassembled WGS sequence"/>
</dbReference>
<name>A0A7Z7IQN2_9MYCO</name>
<dbReference type="InterPro" id="IPR000030">
    <property type="entry name" value="PPE_dom"/>
</dbReference>
<dbReference type="EMBL" id="OCTY01000002">
    <property type="protein sequence ID" value="SOJ56759.1"/>
    <property type="molecule type" value="Genomic_DNA"/>
</dbReference>
<comment type="caution">
    <text evidence="4">The sequence shown here is derived from an EMBL/GenBank/DDBJ whole genome shotgun (WGS) entry which is preliminary data.</text>
</comment>
<feature type="domain" description="PPE" evidence="2">
    <location>
        <begin position="2"/>
        <end position="161"/>
    </location>
</feature>
<proteinExistence type="inferred from homology"/>
<sequence length="396" mass="38006">MDFAALPPEVNSALMYSGAGAGPLLSAAAAWNGLAVELNSTATSFETVMSELTGQLWLGPASLSAAAAAQPYIAWLTYTGAAAEQAGVQAMASAAAYEAAFAATVPPPVIAANRAQLAALVATNFLGINTPAILATEALYMEMWAQDALAMYTYAAASGVAGMLTPLTPPSQSTNPGGAAAQAAAVGAAAAASPATQSINDLISALPTAVASLASPAQSVLDATGLSGIIADIDAFLAIPVVANTINGAINTSAWYVMAAIPTAIFLGNTLAGTAPLEAEIAEGAAGAAAAAGGAVAGLAGEVAPAGVSAGVGAALGEASLVGSLSVPASWAGAAPVAADVGTALAGSGWTVPEEAAPVTGMAGVPGMAAAAKGAGAYAGPRYGFKPIVMPKQVVV</sequence>
<dbReference type="Pfam" id="PF12484">
    <property type="entry name" value="PPE-SVP"/>
    <property type="match status" value="1"/>
</dbReference>
<accession>A0A7Z7IQN2</accession>